<dbReference type="Proteomes" id="UP000064137">
    <property type="component" value="Chromosome"/>
</dbReference>
<evidence type="ECO:0008006" key="8">
    <source>
        <dbReference type="Google" id="ProtNLM"/>
    </source>
</evidence>
<evidence type="ECO:0000256" key="1">
    <source>
        <dbReference type="ARBA" id="ARBA00009129"/>
    </source>
</evidence>
<dbReference type="EMBL" id="CP013987">
    <property type="protein sequence ID" value="ALZ85242.1"/>
    <property type="molecule type" value="Genomic_DNA"/>
</dbReference>
<dbReference type="Pfam" id="PF19029">
    <property type="entry name" value="DUF883_C"/>
    <property type="match status" value="1"/>
</dbReference>
<sequence>MNTDQIIGNAKDATGKVQDSFGAATGNTDWQAEGKSRQLEGKLQEQYGQAVDCARNVTADKPFTALAVAGGIGFVLGVLLSRS</sequence>
<feature type="transmembrane region" description="Helical" evidence="3">
    <location>
        <begin position="63"/>
        <end position="81"/>
    </location>
</feature>
<dbReference type="Gene3D" id="1.10.1470.10">
    <property type="entry name" value="YjbJ"/>
    <property type="match status" value="1"/>
</dbReference>
<evidence type="ECO:0000256" key="3">
    <source>
        <dbReference type="SAM" id="Phobius"/>
    </source>
</evidence>
<dbReference type="KEGG" id="por:APT59_13955"/>
<dbReference type="AlphaFoldDB" id="A0A0U4HHE2"/>
<comment type="similarity">
    <text evidence="1">Belongs to the UPF0337 (CsbD) family.</text>
</comment>
<accession>A0A0U4HHE2</accession>
<dbReference type="InterPro" id="IPR050423">
    <property type="entry name" value="UPF0337_stress_rsp"/>
</dbReference>
<dbReference type="InterPro" id="IPR043605">
    <property type="entry name" value="DUF883_C"/>
</dbReference>
<dbReference type="Pfam" id="PF05532">
    <property type="entry name" value="CsbD"/>
    <property type="match status" value="1"/>
</dbReference>
<organism evidence="6 7">
    <name type="scientific">Pseudomonas oryzihabitans</name>
    <dbReference type="NCBI Taxonomy" id="47885"/>
    <lineage>
        <taxon>Bacteria</taxon>
        <taxon>Pseudomonadati</taxon>
        <taxon>Pseudomonadota</taxon>
        <taxon>Gammaproteobacteria</taxon>
        <taxon>Pseudomonadales</taxon>
        <taxon>Pseudomonadaceae</taxon>
        <taxon>Pseudomonas</taxon>
    </lineage>
</organism>
<reference evidence="6 7" key="1">
    <citation type="submission" date="2016-01" db="EMBL/GenBank/DDBJ databases">
        <title>Annotation of Pseudomonas oryzihabitans USDA-ARS-USMARC-56511.</title>
        <authorList>
            <person name="Harhay G.P."/>
            <person name="Harhay D.M."/>
            <person name="Smith T.P.L."/>
            <person name="Bono J.L."/>
            <person name="Heaton M.P."/>
            <person name="Clawson M.L."/>
            <person name="Chitko-Mckown C.G."/>
            <person name="Capik S.F."/>
            <person name="DeDonder K.D."/>
            <person name="Apley M.D."/>
            <person name="Lubbers B.V."/>
            <person name="White B.J."/>
            <person name="Larson R.L."/>
        </authorList>
    </citation>
    <scope>NUCLEOTIDE SEQUENCE [LARGE SCALE GENOMIC DNA]</scope>
    <source>
        <strain evidence="6 7">USDA-ARS-USMARC-56511</strain>
    </source>
</reference>
<name>A0A0U4HHE2_9PSED</name>
<evidence type="ECO:0000256" key="2">
    <source>
        <dbReference type="SAM" id="MobiDB-lite"/>
    </source>
</evidence>
<dbReference type="OrthoDB" id="9796058at2"/>
<keyword evidence="3" id="KW-0472">Membrane</keyword>
<dbReference type="SUPFAM" id="SSF69047">
    <property type="entry name" value="Hypothetical protein YjbJ"/>
    <property type="match status" value="1"/>
</dbReference>
<dbReference type="InterPro" id="IPR008462">
    <property type="entry name" value="CsbD"/>
</dbReference>
<evidence type="ECO:0000313" key="6">
    <source>
        <dbReference type="EMBL" id="ALZ85242.1"/>
    </source>
</evidence>
<dbReference type="RefSeq" id="WP_059315408.1">
    <property type="nucleotide sequence ID" value="NZ_CP013987.1"/>
</dbReference>
<feature type="domain" description="CsbD-like" evidence="4">
    <location>
        <begin position="4"/>
        <end position="53"/>
    </location>
</feature>
<keyword evidence="3" id="KW-0812">Transmembrane</keyword>
<protein>
    <recommendedName>
        <fullName evidence="8">CsbD family protein</fullName>
    </recommendedName>
</protein>
<feature type="region of interest" description="Disordered" evidence="2">
    <location>
        <begin position="18"/>
        <end position="37"/>
    </location>
</feature>
<evidence type="ECO:0000259" key="5">
    <source>
        <dbReference type="Pfam" id="PF19029"/>
    </source>
</evidence>
<dbReference type="PANTHER" id="PTHR34977:SF1">
    <property type="entry name" value="UPF0337 PROTEIN YJBJ"/>
    <property type="match status" value="1"/>
</dbReference>
<dbReference type="PANTHER" id="PTHR34977">
    <property type="entry name" value="UPF0337 PROTEIN YJBJ"/>
    <property type="match status" value="1"/>
</dbReference>
<gene>
    <name evidence="6" type="ORF">APT59_13955</name>
</gene>
<evidence type="ECO:0000259" key="4">
    <source>
        <dbReference type="Pfam" id="PF05532"/>
    </source>
</evidence>
<evidence type="ECO:0000313" key="7">
    <source>
        <dbReference type="Proteomes" id="UP000064137"/>
    </source>
</evidence>
<feature type="domain" description="DUF883" evidence="5">
    <location>
        <begin position="60"/>
        <end position="82"/>
    </location>
</feature>
<dbReference type="InterPro" id="IPR036629">
    <property type="entry name" value="YjbJ_sf"/>
</dbReference>
<proteinExistence type="inferred from homology"/>
<keyword evidence="3" id="KW-1133">Transmembrane helix</keyword>